<dbReference type="InterPro" id="IPR025866">
    <property type="entry name" value="PolyA_pol_arg_C_dom"/>
</dbReference>
<proteinExistence type="inferred from homology"/>
<keyword evidence="13" id="KW-0548">Nucleotidyltransferase</keyword>
<comment type="catalytic activity">
    <reaction evidence="7">
        <text>RNA(n) + ATP = RNA(n)-3'-adenine ribonucleotide + diphosphate</text>
        <dbReference type="Rhea" id="RHEA:11332"/>
        <dbReference type="Rhea" id="RHEA-COMP:14527"/>
        <dbReference type="Rhea" id="RHEA-COMP:17347"/>
        <dbReference type="ChEBI" id="CHEBI:30616"/>
        <dbReference type="ChEBI" id="CHEBI:33019"/>
        <dbReference type="ChEBI" id="CHEBI:140395"/>
        <dbReference type="ChEBI" id="CHEBI:173115"/>
        <dbReference type="EC" id="2.7.7.19"/>
    </reaction>
</comment>
<comment type="similarity">
    <text evidence="7 8">Belongs to the tRNA nucleotidyltransferase/poly(A) polymerase family.</text>
</comment>
<reference evidence="13 14" key="1">
    <citation type="submission" date="2021-05" db="EMBL/GenBank/DDBJ databases">
        <title>The draft genome of Geobacter luticola JCM 17780.</title>
        <authorList>
            <person name="Xu Z."/>
            <person name="Masuda Y."/>
            <person name="Itoh H."/>
            <person name="Senoo K."/>
        </authorList>
    </citation>
    <scope>NUCLEOTIDE SEQUENCE [LARGE SCALE GENOMIC DNA]</scope>
    <source>
        <strain evidence="13 14">JCM 17780</strain>
    </source>
</reference>
<dbReference type="Pfam" id="PF12627">
    <property type="entry name" value="PolyA_pol_RNAbd"/>
    <property type="match status" value="1"/>
</dbReference>
<evidence type="ECO:0000256" key="1">
    <source>
        <dbReference type="ARBA" id="ARBA00022664"/>
    </source>
</evidence>
<dbReference type="InterPro" id="IPR032828">
    <property type="entry name" value="PolyA_RNA-bd"/>
</dbReference>
<evidence type="ECO:0000313" key="14">
    <source>
        <dbReference type="Proteomes" id="UP000756860"/>
    </source>
</evidence>
<evidence type="ECO:0000256" key="2">
    <source>
        <dbReference type="ARBA" id="ARBA00022679"/>
    </source>
</evidence>
<dbReference type="EMBL" id="JAHCVK010000001">
    <property type="protein sequence ID" value="MBT0651480.1"/>
    <property type="molecule type" value="Genomic_DNA"/>
</dbReference>
<dbReference type="SUPFAM" id="SSF81301">
    <property type="entry name" value="Nucleotidyltransferase"/>
    <property type="match status" value="1"/>
</dbReference>
<dbReference type="Proteomes" id="UP000756860">
    <property type="component" value="Unassembled WGS sequence"/>
</dbReference>
<evidence type="ECO:0000256" key="8">
    <source>
        <dbReference type="RuleBase" id="RU003953"/>
    </source>
</evidence>
<feature type="active site" evidence="7">
    <location>
        <position position="57"/>
    </location>
</feature>
<feature type="domain" description="Poly A polymerase head" evidence="10">
    <location>
        <begin position="39"/>
        <end position="190"/>
    </location>
</feature>
<dbReference type="PANTHER" id="PTHR43051:SF1">
    <property type="entry name" value="POLYNUCLEOTIDE ADENYLYLTRANSFERASE FAMILY PROTEIN"/>
    <property type="match status" value="1"/>
</dbReference>
<dbReference type="InterPro" id="IPR043519">
    <property type="entry name" value="NT_sf"/>
</dbReference>
<dbReference type="Gene3D" id="3.30.460.10">
    <property type="entry name" value="Beta Polymerase, domain 2"/>
    <property type="match status" value="1"/>
</dbReference>
<dbReference type="RefSeq" id="WP_214173498.1">
    <property type="nucleotide sequence ID" value="NZ_JAHCVK010000001.1"/>
</dbReference>
<feature type="region of interest" description="Disordered" evidence="9">
    <location>
        <begin position="108"/>
        <end position="140"/>
    </location>
</feature>
<dbReference type="Pfam" id="PF12626">
    <property type="entry name" value="PolyA_pol_arg_C"/>
    <property type="match status" value="1"/>
</dbReference>
<keyword evidence="2 7" id="KW-0808">Transferase</keyword>
<organism evidence="13 14">
    <name type="scientific">Geomobilimonas luticola</name>
    <dbReference type="NCBI Taxonomy" id="1114878"/>
    <lineage>
        <taxon>Bacteria</taxon>
        <taxon>Pseudomonadati</taxon>
        <taxon>Thermodesulfobacteriota</taxon>
        <taxon>Desulfuromonadia</taxon>
        <taxon>Geobacterales</taxon>
        <taxon>Geobacteraceae</taxon>
        <taxon>Geomobilimonas</taxon>
    </lineage>
</organism>
<dbReference type="HAMAP" id="MF_00957">
    <property type="entry name" value="PolyA_pol"/>
    <property type="match status" value="1"/>
</dbReference>
<accession>A0ABS5S7X5</accession>
<dbReference type="EC" id="2.7.7.19" evidence="7"/>
<evidence type="ECO:0000259" key="10">
    <source>
        <dbReference type="Pfam" id="PF01743"/>
    </source>
</evidence>
<evidence type="ECO:0000259" key="11">
    <source>
        <dbReference type="Pfam" id="PF12626"/>
    </source>
</evidence>
<keyword evidence="3 7" id="KW-0547">Nucleotide-binding</keyword>
<feature type="domain" description="Polymerase A arginine-rich C-terminal" evidence="11">
    <location>
        <begin position="334"/>
        <end position="451"/>
    </location>
</feature>
<feature type="active site" evidence="7">
    <location>
        <position position="59"/>
    </location>
</feature>
<feature type="region of interest" description="Disordered" evidence="9">
    <location>
        <begin position="428"/>
        <end position="460"/>
    </location>
</feature>
<keyword evidence="1 7" id="KW-0507">mRNA processing</keyword>
<dbReference type="Gene3D" id="1.10.3090.10">
    <property type="entry name" value="cca-adding enzyme, domain 2"/>
    <property type="match status" value="1"/>
</dbReference>
<name>A0ABS5S7X5_9BACT</name>
<evidence type="ECO:0000256" key="4">
    <source>
        <dbReference type="ARBA" id="ARBA00022840"/>
    </source>
</evidence>
<dbReference type="GO" id="GO:1990817">
    <property type="term" value="F:poly(A) RNA polymerase activity"/>
    <property type="evidence" value="ECO:0007669"/>
    <property type="project" value="UniProtKB-EC"/>
</dbReference>
<evidence type="ECO:0000256" key="6">
    <source>
        <dbReference type="ARBA" id="ARBA00023163"/>
    </source>
</evidence>
<evidence type="ECO:0000256" key="3">
    <source>
        <dbReference type="ARBA" id="ARBA00022741"/>
    </source>
</evidence>
<evidence type="ECO:0000256" key="7">
    <source>
        <dbReference type="HAMAP-Rule" id="MF_00957"/>
    </source>
</evidence>
<dbReference type="PANTHER" id="PTHR43051">
    <property type="entry name" value="POLYNUCLEOTIDE ADENYLYLTRANSFERASE FAMILY PROTEIN"/>
    <property type="match status" value="1"/>
</dbReference>
<dbReference type="CDD" id="cd05398">
    <property type="entry name" value="NT_ClassII-CCAase"/>
    <property type="match status" value="1"/>
</dbReference>
<comment type="caution">
    <text evidence="13">The sequence shown here is derived from an EMBL/GenBank/DDBJ whole genome shotgun (WGS) entry which is preliminary data.</text>
</comment>
<protein>
    <recommendedName>
        <fullName evidence="7">Poly(A) polymerase I</fullName>
        <shortName evidence="7">PAP I</shortName>
        <ecNumber evidence="7">2.7.7.19</ecNumber>
    </recommendedName>
</protein>
<sequence length="460" mass="51225">METITPLIIPRTAHPISRSMVSPNALRVLYRLRDQGFIAYLVGGCVRDLLLGREPKDFDVVTDATPGQLKRLFRNCRLVGRRFRLAHIHFPDELIEVATFRALQADDDTTETTGGGEAASPSPEAEPAPRPPRHLKSDEGMVLRDNVFGDPREDALRRDFTVNALFYNIADFSLIDYAGGMADLEAGVIRTIGDPSVRFIEDPVRMLRAVRFAAMLGLNVEQETWRAILDLAPTISRAAPPRLFEEMLKLFLLGEGEKSYQLLRQTGLFAPLFPRFSSWLDTETDGFPHTRVSHALDSVDALVQQGEAVAPPLFLALVFGEYLEESAAAFRQGGASPQEALNQAVAGWLGELAPTVLVPNRIGMQVRDILSNQQRFGKMPGKRPQSFLGRPGFSAALAYLRLQAEMGNGGEDVWQWWDRYSRENVVELPPVDATHEGAPPAGKRRRRRRRKPRTGAPAPR</sequence>
<dbReference type="InterPro" id="IPR010206">
    <property type="entry name" value="PolA_pol_I"/>
</dbReference>
<dbReference type="Pfam" id="PF01743">
    <property type="entry name" value="PolyA_pol"/>
    <property type="match status" value="1"/>
</dbReference>
<dbReference type="InterPro" id="IPR052191">
    <property type="entry name" value="tRNA_ntf/polyA_polymerase_I"/>
</dbReference>
<feature type="active site" evidence="7">
    <location>
        <position position="159"/>
    </location>
</feature>
<keyword evidence="6 7" id="KW-0804">Transcription</keyword>
<dbReference type="InterPro" id="IPR002646">
    <property type="entry name" value="PolA_pol_head_dom"/>
</dbReference>
<feature type="compositionally biased region" description="Basic residues" evidence="9">
    <location>
        <begin position="442"/>
        <end position="453"/>
    </location>
</feature>
<feature type="domain" description="tRNA nucleotidyltransferase/poly(A) polymerase RNA and SrmB- binding" evidence="12">
    <location>
        <begin position="217"/>
        <end position="279"/>
    </location>
</feature>
<evidence type="ECO:0000259" key="12">
    <source>
        <dbReference type="Pfam" id="PF12627"/>
    </source>
</evidence>
<comment type="function">
    <text evidence="7">Adds poly(A) tail to the 3' end of many RNAs, which usually targets these RNAs for decay. Plays a significant role in the global control of gene expression, through influencing the rate of transcript degradation, and in the general RNA quality control.</text>
</comment>
<keyword evidence="4 7" id="KW-0067">ATP-binding</keyword>
<gene>
    <name evidence="7 13" type="primary">pcnB</name>
    <name evidence="13" type="ORF">KI810_00290</name>
</gene>
<evidence type="ECO:0000256" key="5">
    <source>
        <dbReference type="ARBA" id="ARBA00022884"/>
    </source>
</evidence>
<keyword evidence="14" id="KW-1185">Reference proteome</keyword>
<dbReference type="NCBIfam" id="TIGR01942">
    <property type="entry name" value="pcnB"/>
    <property type="match status" value="1"/>
</dbReference>
<evidence type="ECO:0000313" key="13">
    <source>
        <dbReference type="EMBL" id="MBT0651480.1"/>
    </source>
</evidence>
<evidence type="ECO:0000256" key="9">
    <source>
        <dbReference type="SAM" id="MobiDB-lite"/>
    </source>
</evidence>
<dbReference type="SUPFAM" id="SSF81891">
    <property type="entry name" value="Poly A polymerase C-terminal region-like"/>
    <property type="match status" value="1"/>
</dbReference>
<keyword evidence="5 7" id="KW-0694">RNA-binding</keyword>